<proteinExistence type="inferred from homology"/>
<evidence type="ECO:0000256" key="13">
    <source>
        <dbReference type="NCBIfam" id="TIGR02067"/>
    </source>
</evidence>
<dbReference type="Proteomes" id="UP000238362">
    <property type="component" value="Unassembled WGS sequence"/>
</dbReference>
<dbReference type="InterPro" id="IPR051090">
    <property type="entry name" value="Inositol_monoP_superfamily"/>
</dbReference>
<dbReference type="InterPro" id="IPR000760">
    <property type="entry name" value="Inositol_monophosphatase-like"/>
</dbReference>
<feature type="binding site" evidence="14">
    <location>
        <position position="216"/>
    </location>
    <ligand>
        <name>Mg(2+)</name>
        <dbReference type="ChEBI" id="CHEBI:18420"/>
        <label>1</label>
        <note>catalytic</note>
    </ligand>
</feature>
<dbReference type="AlphaFoldDB" id="A0A2T0LMQ1"/>
<dbReference type="PROSITE" id="PS00630">
    <property type="entry name" value="IMP_2"/>
    <property type="match status" value="1"/>
</dbReference>
<feature type="binding site" evidence="14">
    <location>
        <position position="87"/>
    </location>
    <ligand>
        <name>Mg(2+)</name>
        <dbReference type="ChEBI" id="CHEBI:18420"/>
        <label>1</label>
        <note>catalytic</note>
    </ligand>
</feature>
<keyword evidence="10" id="KW-0368">Histidine biosynthesis</keyword>
<comment type="cofactor">
    <cofactor evidence="2 14">
        <name>Mg(2+)</name>
        <dbReference type="ChEBI" id="CHEBI:18420"/>
    </cofactor>
</comment>
<evidence type="ECO:0000256" key="11">
    <source>
        <dbReference type="ARBA" id="ARBA00049158"/>
    </source>
</evidence>
<dbReference type="GO" id="GO:0046872">
    <property type="term" value="F:metal ion binding"/>
    <property type="evidence" value="ECO:0007669"/>
    <property type="project" value="UniProtKB-KW"/>
</dbReference>
<evidence type="ECO:0000256" key="1">
    <source>
        <dbReference type="ARBA" id="ARBA00001033"/>
    </source>
</evidence>
<keyword evidence="6" id="KW-0028">Amino-acid biosynthesis</keyword>
<dbReference type="GO" id="GO:0046854">
    <property type="term" value="P:phosphatidylinositol phosphate biosynthetic process"/>
    <property type="evidence" value="ECO:0007669"/>
    <property type="project" value="InterPro"/>
</dbReference>
<dbReference type="Gene3D" id="3.30.540.10">
    <property type="entry name" value="Fructose-1,6-Bisphosphatase, subunit A, domain 1"/>
    <property type="match status" value="1"/>
</dbReference>
<sequence>MTVSSYGADLTLAGRLADAADKITTARFRALDLDVSSKPDRTPVTDADTAVEDAIRTVLAAERPGDAVAGEERGGAAAAPGRVWVLDPIDGTKNFLRGAPVWATLIALVEDGTPVVGLVSAPLLGRRWWASAGGGAFVRDDAGEHRLSVSGVRTLADAYASTTDLGSWTEYHSREAYLAFTDACWETRAFGDFWQHCLVAEGALDVAAEPIVNSWDVAAAQVLVTEAGGRFTDLTGAERFDGGSALSTNGHVHDAALALLRVR</sequence>
<dbReference type="NCBIfam" id="TIGR02067">
    <property type="entry name" value="his_9_HisN"/>
    <property type="match status" value="1"/>
</dbReference>
<dbReference type="PRINTS" id="PR00377">
    <property type="entry name" value="IMPHPHTASES"/>
</dbReference>
<comment type="catalytic activity">
    <reaction evidence="11">
        <text>L-histidinol phosphate + H2O = L-histidinol + phosphate</text>
        <dbReference type="Rhea" id="RHEA:14465"/>
        <dbReference type="ChEBI" id="CHEBI:15377"/>
        <dbReference type="ChEBI" id="CHEBI:43474"/>
        <dbReference type="ChEBI" id="CHEBI:57699"/>
        <dbReference type="ChEBI" id="CHEBI:57980"/>
        <dbReference type="EC" id="3.1.3.15"/>
    </reaction>
</comment>
<dbReference type="FunFam" id="3.30.540.10:FF:000003">
    <property type="entry name" value="Inositol-1-monophosphatase"/>
    <property type="match status" value="1"/>
</dbReference>
<keyword evidence="16" id="KW-1185">Reference proteome</keyword>
<name>A0A2T0LMQ1_9PSEU</name>
<keyword evidence="8" id="KW-0378">Hydrolase</keyword>
<dbReference type="GO" id="GO:0000105">
    <property type="term" value="P:L-histidine biosynthetic process"/>
    <property type="evidence" value="ECO:0007669"/>
    <property type="project" value="UniProtKB-UniRule"/>
</dbReference>
<keyword evidence="9 14" id="KW-0460">Magnesium</keyword>
<feature type="binding site" evidence="14">
    <location>
        <position position="90"/>
    </location>
    <ligand>
        <name>Mg(2+)</name>
        <dbReference type="ChEBI" id="CHEBI:18420"/>
        <label>2</label>
    </ligand>
</feature>
<evidence type="ECO:0000256" key="5">
    <source>
        <dbReference type="ARBA" id="ARBA00021697"/>
    </source>
</evidence>
<evidence type="ECO:0000256" key="2">
    <source>
        <dbReference type="ARBA" id="ARBA00001946"/>
    </source>
</evidence>
<evidence type="ECO:0000256" key="3">
    <source>
        <dbReference type="ARBA" id="ARBA00004970"/>
    </source>
</evidence>
<dbReference type="PROSITE" id="PS00629">
    <property type="entry name" value="IMP_1"/>
    <property type="match status" value="1"/>
</dbReference>
<comment type="catalytic activity">
    <reaction evidence="1">
        <text>a myo-inositol phosphate + H2O = myo-inositol + phosphate</text>
        <dbReference type="Rhea" id="RHEA:24056"/>
        <dbReference type="ChEBI" id="CHEBI:15377"/>
        <dbReference type="ChEBI" id="CHEBI:17268"/>
        <dbReference type="ChEBI" id="CHEBI:43474"/>
        <dbReference type="ChEBI" id="CHEBI:84139"/>
        <dbReference type="EC" id="3.1.3.25"/>
    </reaction>
</comment>
<dbReference type="EMBL" id="PVNH01000012">
    <property type="protein sequence ID" value="PRX44320.1"/>
    <property type="molecule type" value="Genomic_DNA"/>
</dbReference>
<dbReference type="GO" id="GO:0052834">
    <property type="term" value="F:inositol monophosphate phosphatase activity"/>
    <property type="evidence" value="ECO:0007669"/>
    <property type="project" value="UniProtKB-EC"/>
</dbReference>
<gene>
    <name evidence="15" type="ORF">B0I33_112198</name>
</gene>
<dbReference type="PANTHER" id="PTHR43200">
    <property type="entry name" value="PHOSPHATASE"/>
    <property type="match status" value="1"/>
</dbReference>
<evidence type="ECO:0000256" key="10">
    <source>
        <dbReference type="ARBA" id="ARBA00023102"/>
    </source>
</evidence>
<evidence type="ECO:0000256" key="12">
    <source>
        <dbReference type="ARBA" id="ARBA00053547"/>
    </source>
</evidence>
<accession>A0A2T0LMQ1</accession>
<evidence type="ECO:0000256" key="14">
    <source>
        <dbReference type="PIRSR" id="PIRSR600760-2"/>
    </source>
</evidence>
<evidence type="ECO:0000256" key="9">
    <source>
        <dbReference type="ARBA" id="ARBA00022842"/>
    </source>
</evidence>
<organism evidence="15 16">
    <name type="scientific">Prauserella shujinwangii</name>
    <dbReference type="NCBI Taxonomy" id="1453103"/>
    <lineage>
        <taxon>Bacteria</taxon>
        <taxon>Bacillati</taxon>
        <taxon>Actinomycetota</taxon>
        <taxon>Actinomycetes</taxon>
        <taxon>Pseudonocardiales</taxon>
        <taxon>Pseudonocardiaceae</taxon>
        <taxon>Prauserella</taxon>
    </lineage>
</organism>
<feature type="binding site" evidence="14">
    <location>
        <position position="71"/>
    </location>
    <ligand>
        <name>Mg(2+)</name>
        <dbReference type="ChEBI" id="CHEBI:18420"/>
        <label>1</label>
        <note>catalytic</note>
    </ligand>
</feature>
<evidence type="ECO:0000256" key="8">
    <source>
        <dbReference type="ARBA" id="ARBA00022801"/>
    </source>
</evidence>
<reference evidence="15 16" key="1">
    <citation type="submission" date="2018-03" db="EMBL/GenBank/DDBJ databases">
        <title>Genomic Encyclopedia of Type Strains, Phase III (KMG-III): the genomes of soil and plant-associated and newly described type strains.</title>
        <authorList>
            <person name="Whitman W."/>
        </authorList>
    </citation>
    <scope>NUCLEOTIDE SEQUENCE [LARGE SCALE GENOMIC DNA]</scope>
    <source>
        <strain evidence="15 16">CGMCC 4.7125</strain>
    </source>
</reference>
<dbReference type="OrthoDB" id="9772456at2"/>
<comment type="pathway">
    <text evidence="3">Amino-acid biosynthesis; L-histidine biosynthesis; L-histidine from 5-phospho-alpha-D-ribose 1-diphosphate: step 8/9.</text>
</comment>
<dbReference type="GO" id="GO:0004401">
    <property type="term" value="F:histidinol-phosphatase activity"/>
    <property type="evidence" value="ECO:0007669"/>
    <property type="project" value="UniProtKB-UniRule"/>
</dbReference>
<evidence type="ECO:0000313" key="16">
    <source>
        <dbReference type="Proteomes" id="UP000238362"/>
    </source>
</evidence>
<comment type="function">
    <text evidence="12">Catalyzes the dephosphorylation of histidinol-phosphate to histidinol, the direct precursor of histidine.</text>
</comment>
<evidence type="ECO:0000256" key="6">
    <source>
        <dbReference type="ARBA" id="ARBA00022605"/>
    </source>
</evidence>
<comment type="caution">
    <text evidence="15">The sequence shown here is derived from an EMBL/GenBank/DDBJ whole genome shotgun (WGS) entry which is preliminary data.</text>
</comment>
<dbReference type="InterPro" id="IPR011809">
    <property type="entry name" value="His_9_proposed"/>
</dbReference>
<dbReference type="EC" id="3.1.3.15" evidence="13"/>
<dbReference type="SUPFAM" id="SSF56655">
    <property type="entry name" value="Carbohydrate phosphatase"/>
    <property type="match status" value="1"/>
</dbReference>
<dbReference type="UniPathway" id="UPA00031">
    <property type="reaction ID" value="UER00013"/>
</dbReference>
<dbReference type="Pfam" id="PF00459">
    <property type="entry name" value="Inositol_P"/>
    <property type="match status" value="1"/>
</dbReference>
<evidence type="ECO:0000256" key="4">
    <source>
        <dbReference type="ARBA" id="ARBA00009759"/>
    </source>
</evidence>
<protein>
    <recommendedName>
        <fullName evidence="5 13">Histidinol-phosphatase</fullName>
        <ecNumber evidence="13">3.1.3.15</ecNumber>
    </recommendedName>
</protein>
<dbReference type="InterPro" id="IPR020550">
    <property type="entry name" value="Inositol_monophosphatase_CS"/>
</dbReference>
<comment type="similarity">
    <text evidence="4">Belongs to the inositol monophosphatase superfamily.</text>
</comment>
<dbReference type="PANTHER" id="PTHR43200:SF6">
    <property type="entry name" value="3'(2'),5'-BISPHOSPHATE NUCLEOTIDASE"/>
    <property type="match status" value="1"/>
</dbReference>
<evidence type="ECO:0000256" key="7">
    <source>
        <dbReference type="ARBA" id="ARBA00022723"/>
    </source>
</evidence>
<feature type="binding site" evidence="14">
    <location>
        <position position="89"/>
    </location>
    <ligand>
        <name>Mg(2+)</name>
        <dbReference type="ChEBI" id="CHEBI:18420"/>
        <label>1</label>
        <note>catalytic</note>
    </ligand>
</feature>
<keyword evidence="7 14" id="KW-0479">Metal-binding</keyword>
<dbReference type="InterPro" id="IPR020583">
    <property type="entry name" value="Inositol_monoP_metal-BS"/>
</dbReference>
<evidence type="ECO:0000313" key="15">
    <source>
        <dbReference type="EMBL" id="PRX44320.1"/>
    </source>
</evidence>
<dbReference type="Gene3D" id="3.40.190.80">
    <property type="match status" value="1"/>
</dbReference>
<dbReference type="RefSeq" id="WP_106181631.1">
    <property type="nucleotide sequence ID" value="NZ_PVNH01000012.1"/>
</dbReference>